<evidence type="ECO:0000256" key="14">
    <source>
        <dbReference type="ARBA" id="ARBA00023180"/>
    </source>
</evidence>
<keyword evidence="15 21" id="KW-0326">Glycosidase</keyword>
<comment type="subcellular location">
    <subcellularLocation>
        <location evidence="2">Golgi apparatus membrane</location>
        <topology evidence="2">Single-pass type II membrane protein</topology>
    </subcellularLocation>
</comment>
<comment type="cofactor">
    <cofactor evidence="1 19">
        <name>Ca(2+)</name>
        <dbReference type="ChEBI" id="CHEBI:29108"/>
    </cofactor>
</comment>
<evidence type="ECO:0000256" key="12">
    <source>
        <dbReference type="ARBA" id="ARBA00023136"/>
    </source>
</evidence>
<comment type="catalytic activity">
    <reaction evidence="16">
        <text>N(4)-(alpha-D-Man-(1-&gt;2)-alpha-D-Man-(1-&gt;2)-alpha-D-Man-(1-&gt;3)-[alpha-D-Man-(1-&gt;3)-[alpha-D-Man-(1-&gt;2)-alpha-D-Man-(1-&gt;6)]-alpha-D-Man-(1-&gt;6)]-beta-D-Man-(1-&gt;4)-beta-D-GlcNAc-(1-&gt;4)-beta-D-GlcNAc)-L-asparaginyl-[protein] (N-glucan mannose isomer 8A1,2,3B1,3) + 3 H2O = N(4)-(alpha-D-Man-(1-&gt;3)-[alpha-D-Man-(1-&gt;3)-[alpha-D-Man-(1-&gt;6)]-alpha-D-Man-(1-&gt;6)]-beta-D-Man-(1-&gt;4)-beta-D-GlcNAc-(1-&gt;4)-beta-D-GlcNAc)-L-asparaginyl-[protein] (N-glucan mannose isomer 5A1,2) + 3 beta-D-mannose</text>
        <dbReference type="Rhea" id="RHEA:56028"/>
        <dbReference type="Rhea" id="RHEA-COMP:14358"/>
        <dbReference type="Rhea" id="RHEA-COMP:14367"/>
        <dbReference type="ChEBI" id="CHEBI:15377"/>
        <dbReference type="ChEBI" id="CHEBI:28563"/>
        <dbReference type="ChEBI" id="CHEBI:59087"/>
        <dbReference type="ChEBI" id="CHEBI:60628"/>
        <dbReference type="EC" id="3.2.1.113"/>
    </reaction>
</comment>
<keyword evidence="23" id="KW-1185">Reference proteome</keyword>
<evidence type="ECO:0000256" key="19">
    <source>
        <dbReference type="PIRSR" id="PIRSR601382-2"/>
    </source>
</evidence>
<keyword evidence="13 20" id="KW-1015">Disulfide bond</keyword>
<dbReference type="InterPro" id="IPR012341">
    <property type="entry name" value="6hp_glycosidase-like_sf"/>
</dbReference>
<feature type="active site" description="Proton donor" evidence="18">
    <location>
        <position position="383"/>
    </location>
</feature>
<dbReference type="InterPro" id="IPR001382">
    <property type="entry name" value="Glyco_hydro_47"/>
</dbReference>
<dbReference type="eggNOG" id="KOG2204">
    <property type="taxonomic scope" value="Eukaryota"/>
</dbReference>
<dbReference type="Proteomes" id="UP000015104">
    <property type="component" value="Unassembled WGS sequence"/>
</dbReference>
<keyword evidence="8 19" id="KW-0106">Calcium</keyword>
<evidence type="ECO:0000256" key="1">
    <source>
        <dbReference type="ARBA" id="ARBA00001913"/>
    </source>
</evidence>
<dbReference type="SUPFAM" id="SSF48225">
    <property type="entry name" value="Seven-hairpin glycosidases"/>
    <property type="match status" value="1"/>
</dbReference>
<evidence type="ECO:0000313" key="22">
    <source>
        <dbReference type="EnsemblMetazoa" id="tetur12g02540.1"/>
    </source>
</evidence>
<feature type="disulfide bond" evidence="20">
    <location>
        <begin position="337"/>
        <end position="369"/>
    </location>
</feature>
<evidence type="ECO:0000256" key="13">
    <source>
        <dbReference type="ARBA" id="ARBA00023157"/>
    </source>
</evidence>
<reference evidence="23" key="1">
    <citation type="submission" date="2011-08" db="EMBL/GenBank/DDBJ databases">
        <authorList>
            <person name="Rombauts S."/>
        </authorList>
    </citation>
    <scope>NUCLEOTIDE SEQUENCE</scope>
    <source>
        <strain evidence="23">London</strain>
    </source>
</reference>
<protein>
    <recommendedName>
        <fullName evidence="21">alpha-1,2-Mannosidase</fullName>
        <ecNumber evidence="21">3.2.1.-</ecNumber>
    </recommendedName>
</protein>
<dbReference type="PRINTS" id="PR00747">
    <property type="entry name" value="GLYHDRLASE47"/>
</dbReference>
<dbReference type="GO" id="GO:0004571">
    <property type="term" value="F:mannosyl-oligosaccharide 1,2-alpha-mannosidase activity"/>
    <property type="evidence" value="ECO:0007669"/>
    <property type="project" value="UniProtKB-EC"/>
</dbReference>
<dbReference type="Pfam" id="PF01532">
    <property type="entry name" value="Glyco_hydro_47"/>
    <property type="match status" value="1"/>
</dbReference>
<keyword evidence="12" id="KW-0472">Membrane</keyword>
<comment type="catalytic activity">
    <reaction evidence="17">
        <text>N(4)-(alpha-D-Man-(1-&gt;2)-alpha-D-Man-(1-&gt;2)-alpha-D-Man-(1-&gt;3)-[alpha-D-Man-(1-&gt;2)-alpha-D-Man-(1-&gt;3)-[alpha-D-Man-(1-&gt;2)-alpha-D-Man-(1-&gt;6)]-alpha-D-Man-(1-&gt;6)]-beta-D-Man-(1-&gt;4)-beta-D-GlcNAc-(1-&gt;4)-beta-D-GlcNAc)-L-asparaginyl-[protein] (N-glucan mannose isomer 9A1,2,3B1,2,3) + 4 H2O = N(4)-(alpha-D-Man-(1-&gt;3)-[alpha-D-Man-(1-&gt;3)-[alpha-D-Man-(1-&gt;6)]-alpha-D-Man-(1-&gt;6)]-beta-D-Man-(1-&gt;4)-beta-D-GlcNAc-(1-&gt;4)-beta-D-GlcNAc)-L-asparaginyl-[protein] (N-glucan mannose isomer 5A1,2) + 4 beta-D-mannose</text>
        <dbReference type="Rhea" id="RHEA:56008"/>
        <dbReference type="Rhea" id="RHEA-COMP:14356"/>
        <dbReference type="Rhea" id="RHEA-COMP:14367"/>
        <dbReference type="ChEBI" id="CHEBI:15377"/>
        <dbReference type="ChEBI" id="CHEBI:28563"/>
        <dbReference type="ChEBI" id="CHEBI:59087"/>
        <dbReference type="ChEBI" id="CHEBI:139493"/>
        <dbReference type="EC" id="3.2.1.113"/>
    </reaction>
</comment>
<dbReference type="GO" id="GO:0005509">
    <property type="term" value="F:calcium ion binding"/>
    <property type="evidence" value="ECO:0007669"/>
    <property type="project" value="InterPro"/>
</dbReference>
<dbReference type="GO" id="GO:0005783">
    <property type="term" value="C:endoplasmic reticulum"/>
    <property type="evidence" value="ECO:0007669"/>
    <property type="project" value="TreeGrafter"/>
</dbReference>
<feature type="active site" description="Proton donor" evidence="18">
    <location>
        <position position="141"/>
    </location>
</feature>
<keyword evidence="14" id="KW-0325">Glycoprotein</keyword>
<keyword evidence="10" id="KW-1133">Transmembrane helix</keyword>
<evidence type="ECO:0000256" key="5">
    <source>
        <dbReference type="ARBA" id="ARBA00022692"/>
    </source>
</evidence>
<evidence type="ECO:0000256" key="3">
    <source>
        <dbReference type="ARBA" id="ARBA00004922"/>
    </source>
</evidence>
<keyword evidence="5" id="KW-0812">Transmembrane</keyword>
<dbReference type="EC" id="3.2.1.-" evidence="21"/>
<evidence type="ECO:0000256" key="21">
    <source>
        <dbReference type="RuleBase" id="RU361193"/>
    </source>
</evidence>
<keyword evidence="7 21" id="KW-0378">Hydrolase</keyword>
<dbReference type="GO" id="GO:0005975">
    <property type="term" value="P:carbohydrate metabolic process"/>
    <property type="evidence" value="ECO:0007669"/>
    <property type="project" value="InterPro"/>
</dbReference>
<evidence type="ECO:0000256" key="7">
    <source>
        <dbReference type="ARBA" id="ARBA00022801"/>
    </source>
</evidence>
<keyword evidence="9" id="KW-0735">Signal-anchor</keyword>
<evidence type="ECO:0000256" key="2">
    <source>
        <dbReference type="ARBA" id="ARBA00004323"/>
    </source>
</evidence>
<evidence type="ECO:0000256" key="6">
    <source>
        <dbReference type="ARBA" id="ARBA00022723"/>
    </source>
</evidence>
<dbReference type="InterPro" id="IPR036026">
    <property type="entry name" value="Seven-hairpin_glycosidases"/>
</dbReference>
<sequence length="515" mass="58506">MEANMFNLTQNRAVLPKPLHVNSINEIPGAAASEPFSVINIGDGEPSDEVTRTRRNKIREMLKFAWDNYAKYAWGENEFKPLSRRAHHGSIFGREKIGLTIMDGMDTLFIAGLKDEFNAAREWVESSFTLENFGSDLSVFETNIRLVGGMLSCYALTGDKLFLEKADYVAAKLLPAFNTPTEIPYALINLRTNSAKNYFWASSSASILSEIGTLHLEFVYLSELTKKAVYAEKVMKIRDHLDSMEKVNGLYPNYINPKTKKWGHHHISVGALGDSFYEYLLKAWVQSGGEDEKARRMYDEAIDAIQKNLLKTSKGGLSYFAELKYDRIEPKMDHLACFIGGLISLGAQSLAPEEKVKAMKVAEDVTNTCHESYIRTAVGLGPECFRFTADLEATASQSERYYIQRPELIESYFYLWRLTKDPKYREWAWEAAEAFEKHAKVIGGYSGLRNVYELNSQKDDVEQSFLFAETFKYLYLIFSDDNFISLNEWVFNTEAHPLPIKGKNPAYPSQDGSSE</sequence>
<keyword evidence="6 19" id="KW-0479">Metal-binding</keyword>
<accession>T1KIT9</accession>
<evidence type="ECO:0000256" key="17">
    <source>
        <dbReference type="ARBA" id="ARBA00048605"/>
    </source>
</evidence>
<dbReference type="PANTHER" id="PTHR11742">
    <property type="entry name" value="MANNOSYL-OLIGOSACCHARIDE ALPHA-1,2-MANNOSIDASE-RELATED"/>
    <property type="match status" value="1"/>
</dbReference>
<dbReference type="PANTHER" id="PTHR11742:SF6">
    <property type="entry name" value="MANNOSYL-OLIGOSACCHARIDE ALPHA-1,2-MANNOSIDASE IA-RELATED"/>
    <property type="match status" value="1"/>
</dbReference>
<evidence type="ECO:0000256" key="11">
    <source>
        <dbReference type="ARBA" id="ARBA00023034"/>
    </source>
</evidence>
<organism evidence="22 23">
    <name type="scientific">Tetranychus urticae</name>
    <name type="common">Two-spotted spider mite</name>
    <dbReference type="NCBI Taxonomy" id="32264"/>
    <lineage>
        <taxon>Eukaryota</taxon>
        <taxon>Metazoa</taxon>
        <taxon>Ecdysozoa</taxon>
        <taxon>Arthropoda</taxon>
        <taxon>Chelicerata</taxon>
        <taxon>Arachnida</taxon>
        <taxon>Acari</taxon>
        <taxon>Acariformes</taxon>
        <taxon>Trombidiformes</taxon>
        <taxon>Prostigmata</taxon>
        <taxon>Eleutherengona</taxon>
        <taxon>Raphignathae</taxon>
        <taxon>Tetranychoidea</taxon>
        <taxon>Tetranychidae</taxon>
        <taxon>Tetranychus</taxon>
    </lineage>
</organism>
<evidence type="ECO:0000256" key="18">
    <source>
        <dbReference type="PIRSR" id="PIRSR601382-1"/>
    </source>
</evidence>
<comment type="pathway">
    <text evidence="3">Protein modification; protein glycosylation.</text>
</comment>
<dbReference type="GO" id="GO:0000139">
    <property type="term" value="C:Golgi membrane"/>
    <property type="evidence" value="ECO:0007669"/>
    <property type="project" value="UniProtKB-SubCell"/>
</dbReference>
<evidence type="ECO:0000256" key="9">
    <source>
        <dbReference type="ARBA" id="ARBA00022968"/>
    </source>
</evidence>
<dbReference type="FunFam" id="1.50.10.10:FF:000017">
    <property type="entry name" value="alpha-1,2-Mannosidase"/>
    <property type="match status" value="1"/>
</dbReference>
<dbReference type="STRING" id="32264.T1KIT9"/>
<feature type="binding site" evidence="19">
    <location>
        <position position="493"/>
    </location>
    <ligand>
        <name>Ca(2+)</name>
        <dbReference type="ChEBI" id="CHEBI:29108"/>
    </ligand>
</feature>
<dbReference type="Gene3D" id="1.50.10.10">
    <property type="match status" value="1"/>
</dbReference>
<evidence type="ECO:0000313" key="23">
    <source>
        <dbReference type="Proteomes" id="UP000015104"/>
    </source>
</evidence>
<evidence type="ECO:0000256" key="4">
    <source>
        <dbReference type="ARBA" id="ARBA00007658"/>
    </source>
</evidence>
<evidence type="ECO:0000256" key="15">
    <source>
        <dbReference type="ARBA" id="ARBA00023295"/>
    </source>
</evidence>
<feature type="active site" evidence="18">
    <location>
        <position position="274"/>
    </location>
</feature>
<dbReference type="InterPro" id="IPR050749">
    <property type="entry name" value="Glycosyl_Hydrolase_47"/>
</dbReference>
<dbReference type="GO" id="GO:0006491">
    <property type="term" value="P:N-glycan processing"/>
    <property type="evidence" value="ECO:0007669"/>
    <property type="project" value="UniProtKB-ARBA"/>
</dbReference>
<feature type="active site" evidence="18">
    <location>
        <position position="407"/>
    </location>
</feature>
<name>T1KIT9_TETUR</name>
<comment type="similarity">
    <text evidence="4 21">Belongs to the glycosyl hydrolase 47 family.</text>
</comment>
<evidence type="ECO:0000256" key="16">
    <source>
        <dbReference type="ARBA" id="ARBA00047669"/>
    </source>
</evidence>
<evidence type="ECO:0000256" key="10">
    <source>
        <dbReference type="ARBA" id="ARBA00022989"/>
    </source>
</evidence>
<reference evidence="22" key="2">
    <citation type="submission" date="2015-06" db="UniProtKB">
        <authorList>
            <consortium name="EnsemblMetazoa"/>
        </authorList>
    </citation>
    <scope>IDENTIFICATION</scope>
</reference>
<dbReference type="EMBL" id="CAEY01000114">
    <property type="status" value="NOT_ANNOTATED_CDS"/>
    <property type="molecule type" value="Genomic_DNA"/>
</dbReference>
<evidence type="ECO:0000256" key="20">
    <source>
        <dbReference type="PIRSR" id="PIRSR601382-3"/>
    </source>
</evidence>
<evidence type="ECO:0000256" key="8">
    <source>
        <dbReference type="ARBA" id="ARBA00022837"/>
    </source>
</evidence>
<dbReference type="HOGENOM" id="CLU_003818_3_2_1"/>
<dbReference type="EnsemblMetazoa" id="tetur12g02540.1">
    <property type="protein sequence ID" value="tetur12g02540.1"/>
    <property type="gene ID" value="tetur12g02540"/>
</dbReference>
<keyword evidence="11" id="KW-0333">Golgi apparatus</keyword>
<proteinExistence type="inferred from homology"/>
<dbReference type="AlphaFoldDB" id="T1KIT9"/>